<proteinExistence type="predicted"/>
<evidence type="ECO:0000259" key="3">
    <source>
        <dbReference type="Pfam" id="PF00501"/>
    </source>
</evidence>
<evidence type="ECO:0000313" key="4">
    <source>
        <dbReference type="EMBL" id="SVB53952.1"/>
    </source>
</evidence>
<organism evidence="4">
    <name type="scientific">marine metagenome</name>
    <dbReference type="NCBI Taxonomy" id="408172"/>
    <lineage>
        <taxon>unclassified sequences</taxon>
        <taxon>metagenomes</taxon>
        <taxon>ecological metagenomes</taxon>
    </lineage>
</organism>
<dbReference type="InterPro" id="IPR042099">
    <property type="entry name" value="ANL_N_sf"/>
</dbReference>
<reference evidence="4" key="1">
    <citation type="submission" date="2018-05" db="EMBL/GenBank/DDBJ databases">
        <authorList>
            <person name="Lanie J.A."/>
            <person name="Ng W.-L."/>
            <person name="Kazmierczak K.M."/>
            <person name="Andrzejewski T.M."/>
            <person name="Davidsen T.M."/>
            <person name="Wayne K.J."/>
            <person name="Tettelin H."/>
            <person name="Glass J.I."/>
            <person name="Rusch D."/>
            <person name="Podicherti R."/>
            <person name="Tsui H.-C.T."/>
            <person name="Winkler M.E."/>
        </authorList>
    </citation>
    <scope>NUCLEOTIDE SEQUENCE</scope>
</reference>
<sequence length="457" mass="50467">MVSDPTCLHHFFKAQAEKTPTRLAVVSREDEKDYSELDRESDALSVYLRQHGVSPDDRVGIFMEPRAAYIVACIGVLKAGGAFMPLALESPENLLNNILETSKPTAIITTEQHSKRLSPGPNTHVLLIDTDTTWREISVEDRHLAISRHNLAFVPYTSGTTGDPNGVMQTHEGMISSYFGRYDFSSYQVGDKVACNIFFAWEFLRPLLNGGTVYVIPDDVVFLPRALLKYISENGITEMLFTPSLLQGIMNSVDADVLRADFKSLRVVWLNGEVVSGSLREQALAVLPASVRLFNTYSISEAHDVCTVELKSSPSDTSEVCPVGLPMRGVKVRVLPEGKRNLATDGTGELYIGGLGLARGYLGTAGMNEQKFVHVNGERYYASGDLVEIDHRGMVTVIGRNDSMVKIRGYTVYLGGIEETLRRHCDVLDAAVTVEGDDPNNRWLLAYVSRKPESTWG</sequence>
<evidence type="ECO:0000256" key="1">
    <source>
        <dbReference type="ARBA" id="ARBA00022450"/>
    </source>
</evidence>
<dbReference type="AlphaFoldDB" id="A0A382EUF9"/>
<dbReference type="Pfam" id="PF00501">
    <property type="entry name" value="AMP-binding"/>
    <property type="match status" value="1"/>
</dbReference>
<accession>A0A382EUF9</accession>
<dbReference type="SUPFAM" id="SSF56801">
    <property type="entry name" value="Acetyl-CoA synthetase-like"/>
    <property type="match status" value="1"/>
</dbReference>
<feature type="non-terminal residue" evidence="4">
    <location>
        <position position="457"/>
    </location>
</feature>
<dbReference type="InterPro" id="IPR045851">
    <property type="entry name" value="AMP-bd_C_sf"/>
</dbReference>
<dbReference type="InterPro" id="IPR000873">
    <property type="entry name" value="AMP-dep_synth/lig_dom"/>
</dbReference>
<name>A0A382EUF9_9ZZZZ</name>
<keyword evidence="2" id="KW-0597">Phosphoprotein</keyword>
<dbReference type="Gene3D" id="3.30.300.30">
    <property type="match status" value="1"/>
</dbReference>
<evidence type="ECO:0000256" key="2">
    <source>
        <dbReference type="ARBA" id="ARBA00022553"/>
    </source>
</evidence>
<dbReference type="EMBL" id="UINC01046221">
    <property type="protein sequence ID" value="SVB53952.1"/>
    <property type="molecule type" value="Genomic_DNA"/>
</dbReference>
<dbReference type="Gene3D" id="3.40.50.12780">
    <property type="entry name" value="N-terminal domain of ligase-like"/>
    <property type="match status" value="1"/>
</dbReference>
<gene>
    <name evidence="4" type="ORF">METZ01_LOCUS206806</name>
</gene>
<protein>
    <recommendedName>
        <fullName evidence="3">AMP-dependent synthetase/ligase domain-containing protein</fullName>
    </recommendedName>
</protein>
<dbReference type="PANTHER" id="PTHR44845:SF6">
    <property type="entry name" value="BETA-ALANINE-ACTIVATING ENZYME"/>
    <property type="match status" value="1"/>
</dbReference>
<keyword evidence="1" id="KW-0596">Phosphopantetheine</keyword>
<feature type="domain" description="AMP-dependent synthetase/ligase" evidence="3">
    <location>
        <begin position="12"/>
        <end position="362"/>
    </location>
</feature>
<dbReference type="PANTHER" id="PTHR44845">
    <property type="entry name" value="CARRIER DOMAIN-CONTAINING PROTEIN"/>
    <property type="match status" value="1"/>
</dbReference>